<evidence type="ECO:0000313" key="2">
    <source>
        <dbReference type="EMBL" id="CAA2956716.1"/>
    </source>
</evidence>
<dbReference type="AlphaFoldDB" id="A0A8S0PQK9"/>
<dbReference type="Pfam" id="PF06101">
    <property type="entry name" value="Vps62"/>
    <property type="match status" value="1"/>
</dbReference>
<reference evidence="2 3" key="1">
    <citation type="submission" date="2019-12" db="EMBL/GenBank/DDBJ databases">
        <authorList>
            <person name="Alioto T."/>
            <person name="Alioto T."/>
            <person name="Gomez Garrido J."/>
        </authorList>
    </citation>
    <scope>NUCLEOTIDE SEQUENCE [LARGE SCALE GENOMIC DNA]</scope>
</reference>
<proteinExistence type="predicted"/>
<evidence type="ECO:0000313" key="3">
    <source>
        <dbReference type="Proteomes" id="UP000594638"/>
    </source>
</evidence>
<protein>
    <recommendedName>
        <fullName evidence="4">Vacuolar protein sorting-associated protein 62</fullName>
    </recommendedName>
</protein>
<comment type="caution">
    <text evidence="2">The sequence shown here is derived from an EMBL/GenBank/DDBJ whole genome shotgun (WGS) entry which is preliminary data.</text>
</comment>
<dbReference type="InterPro" id="IPR009291">
    <property type="entry name" value="Vps62"/>
</dbReference>
<dbReference type="OrthoDB" id="188042at2759"/>
<feature type="chain" id="PRO_5035936247" description="Vacuolar protein sorting-associated protein 62" evidence="1">
    <location>
        <begin position="23"/>
        <end position="623"/>
    </location>
</feature>
<dbReference type="EMBL" id="CACTIH010000195">
    <property type="protein sequence ID" value="CAA2956716.1"/>
    <property type="molecule type" value="Genomic_DNA"/>
</dbReference>
<keyword evidence="1" id="KW-0732">Signal</keyword>
<evidence type="ECO:0000256" key="1">
    <source>
        <dbReference type="SAM" id="SignalP"/>
    </source>
</evidence>
<accession>A0A8S0PQK9</accession>
<name>A0A8S0PQK9_OLEEU</name>
<organism evidence="2 3">
    <name type="scientific">Olea europaea subsp. europaea</name>
    <dbReference type="NCBI Taxonomy" id="158383"/>
    <lineage>
        <taxon>Eukaryota</taxon>
        <taxon>Viridiplantae</taxon>
        <taxon>Streptophyta</taxon>
        <taxon>Embryophyta</taxon>
        <taxon>Tracheophyta</taxon>
        <taxon>Spermatophyta</taxon>
        <taxon>Magnoliopsida</taxon>
        <taxon>eudicotyledons</taxon>
        <taxon>Gunneridae</taxon>
        <taxon>Pentapetalae</taxon>
        <taxon>asterids</taxon>
        <taxon>lamiids</taxon>
        <taxon>Lamiales</taxon>
        <taxon>Oleaceae</taxon>
        <taxon>Oleeae</taxon>
        <taxon>Olea</taxon>
    </lineage>
</organism>
<sequence length="623" mass="68390">MKVKAFLCFVFLLLVPLCGTSAGSSMENLEAKNHWNRLNERPPLRSTQGSTMENLIDVSSFSIPNPFKKKDKPLPFAIPNPFKKKDMKPLPIETLFKLPSLLPSWPQGEGFASGIIDLGGLQVCQLSTFSKVWATREGGPDNLGATFFEPSSVPDGFSLLGFYSQSNNRPLSGWVLAGKDAKKEGALKEPIDYTLVWSSQSLKIKQDGVGYIWLPTPPDGYKAVGHIVTSSPEKPALNKILCVRSDFTDSSENDAWIWGAGNDINVYSTIPSVRGIQAMGIPTGTFIAQTNGAAGSTLACLKNAKANKTALPNSNQVKALIQAYSPRIYFHPDENYFPSSVTWFFKNGALLYTKGQESNPVAINSTGSNLPSGGGNDGAYWIDLPIDDAEKERVKKGDLQDANAYLQVKPMFGATFTDIAVWIFYPFNGPAKAKVEFFDVYLGKVGEHVGDWEHVTLRISNFNGELKGVYFSQHNKGVWMDASELEFENGNKPVAYSSLHGHASYPKPGLVLLGNGNIGIRGDTAKGKIFLDTGEKFSVVNADYMGSVYEEPPWLNYARKWGPKLSYKIEDEIKSVDKVLPGKLQTKFDNFVWSLPKEVLGEDGPIGPKVKASWLGDEINLQN</sequence>
<evidence type="ECO:0008006" key="4">
    <source>
        <dbReference type="Google" id="ProtNLM"/>
    </source>
</evidence>
<dbReference type="PANTHER" id="PTHR48152:SF3">
    <property type="entry name" value="DUF946 FAMILY PROTEIN (DUF946)"/>
    <property type="match status" value="1"/>
</dbReference>
<feature type="signal peptide" evidence="1">
    <location>
        <begin position="1"/>
        <end position="22"/>
    </location>
</feature>
<dbReference type="Proteomes" id="UP000594638">
    <property type="component" value="Unassembled WGS sequence"/>
</dbReference>
<keyword evidence="3" id="KW-1185">Reference proteome</keyword>
<dbReference type="PANTHER" id="PTHR48152">
    <property type="entry name" value="F1C9.34 PROTEIN"/>
    <property type="match status" value="1"/>
</dbReference>
<gene>
    <name evidence="2" type="ORF">OLEA9_A054007</name>
</gene>
<dbReference type="Gramene" id="OE9A054007T1">
    <property type="protein sequence ID" value="OE9A054007C1"/>
    <property type="gene ID" value="OE9A054007"/>
</dbReference>